<dbReference type="Gene3D" id="3.40.30.10">
    <property type="entry name" value="Glutaredoxin"/>
    <property type="match status" value="1"/>
</dbReference>
<organism evidence="2 3">
    <name type="scientific">Candidatus Pristimantibacillus lignocellulolyticus</name>
    <dbReference type="NCBI Taxonomy" id="2994561"/>
    <lineage>
        <taxon>Bacteria</taxon>
        <taxon>Bacillati</taxon>
        <taxon>Bacillota</taxon>
        <taxon>Bacilli</taxon>
        <taxon>Bacillales</taxon>
        <taxon>Paenibacillaceae</taxon>
        <taxon>Candidatus Pristimantibacillus</taxon>
    </lineage>
</organism>
<sequence>MNSIITELTEDQLHHMASIEIGRVAILFASPFCGTCKVALTMLQIVQEVGVPYSLYQANINYTPYFREIWQLRSIPALVLIHNGKVIDIVYAIQSVDSLYTKLQIN</sequence>
<feature type="domain" description="Thioredoxin" evidence="1">
    <location>
        <begin position="17"/>
        <end position="101"/>
    </location>
</feature>
<dbReference type="AlphaFoldDB" id="A0A9J6ZGS7"/>
<dbReference type="InterPro" id="IPR013766">
    <property type="entry name" value="Thioredoxin_domain"/>
</dbReference>
<dbReference type="InterPro" id="IPR036249">
    <property type="entry name" value="Thioredoxin-like_sf"/>
</dbReference>
<dbReference type="EMBL" id="CP097899">
    <property type="protein sequence ID" value="URN94937.1"/>
    <property type="molecule type" value="Genomic_DNA"/>
</dbReference>
<dbReference type="Proteomes" id="UP001056756">
    <property type="component" value="Chromosome"/>
</dbReference>
<protein>
    <submittedName>
        <fullName evidence="2">Thioredoxin family protein</fullName>
    </submittedName>
</protein>
<dbReference type="Pfam" id="PF00085">
    <property type="entry name" value="Thioredoxin"/>
    <property type="match status" value="1"/>
</dbReference>
<dbReference type="KEGG" id="plig:NAG76_01375"/>
<name>A0A9J6ZGS7_9BACL</name>
<reference evidence="2" key="1">
    <citation type="submission" date="2022-05" db="EMBL/GenBank/DDBJ databases">
        <title>Novel bacterial taxa in a minimal lignocellulolytic consortium and its capacity to transform plastics disclosed by genome-resolved metagenomics.</title>
        <authorList>
            <person name="Rodriguez C.A.D."/>
            <person name="Diaz-Garcia L."/>
            <person name="Herrera K."/>
            <person name="Tarazona N.A."/>
            <person name="Sproer C."/>
            <person name="Overmann J."/>
            <person name="Jimenez D.J."/>
        </authorList>
    </citation>
    <scope>NUCLEOTIDE SEQUENCE</scope>
    <source>
        <strain evidence="2">MAG5</strain>
    </source>
</reference>
<proteinExistence type="predicted"/>
<gene>
    <name evidence="2" type="ORF">NAG76_01375</name>
</gene>
<evidence type="ECO:0000313" key="3">
    <source>
        <dbReference type="Proteomes" id="UP001056756"/>
    </source>
</evidence>
<dbReference type="CDD" id="cd02947">
    <property type="entry name" value="TRX_family"/>
    <property type="match status" value="1"/>
</dbReference>
<evidence type="ECO:0000313" key="2">
    <source>
        <dbReference type="EMBL" id="URN94937.1"/>
    </source>
</evidence>
<accession>A0A9J6ZGS7</accession>
<evidence type="ECO:0000259" key="1">
    <source>
        <dbReference type="Pfam" id="PF00085"/>
    </source>
</evidence>
<dbReference type="SUPFAM" id="SSF52833">
    <property type="entry name" value="Thioredoxin-like"/>
    <property type="match status" value="1"/>
</dbReference>